<dbReference type="Proteomes" id="UP000464954">
    <property type="component" value="Chromosome"/>
</dbReference>
<evidence type="ECO:0000256" key="1">
    <source>
        <dbReference type="SAM" id="Phobius"/>
    </source>
</evidence>
<organism evidence="2 3">
    <name type="scientific">Tichowtungia aerotolerans</name>
    <dbReference type="NCBI Taxonomy" id="2697043"/>
    <lineage>
        <taxon>Bacteria</taxon>
        <taxon>Pseudomonadati</taxon>
        <taxon>Kiritimatiellota</taxon>
        <taxon>Tichowtungiia</taxon>
        <taxon>Tichowtungiales</taxon>
        <taxon>Tichowtungiaceae</taxon>
        <taxon>Tichowtungia</taxon>
    </lineage>
</organism>
<accession>A0A6P1M901</accession>
<keyword evidence="1" id="KW-1133">Transmembrane helix</keyword>
<evidence type="ECO:0000313" key="3">
    <source>
        <dbReference type="Proteomes" id="UP000464954"/>
    </source>
</evidence>
<feature type="transmembrane region" description="Helical" evidence="1">
    <location>
        <begin position="20"/>
        <end position="36"/>
    </location>
</feature>
<proteinExistence type="predicted"/>
<gene>
    <name evidence="2" type="ORF">GT409_13260</name>
</gene>
<dbReference type="EMBL" id="CP047593">
    <property type="protein sequence ID" value="QHI70367.1"/>
    <property type="molecule type" value="Genomic_DNA"/>
</dbReference>
<dbReference type="AlphaFoldDB" id="A0A6P1M901"/>
<dbReference type="KEGG" id="taer:GT409_13260"/>
<evidence type="ECO:0000313" key="2">
    <source>
        <dbReference type="EMBL" id="QHI70367.1"/>
    </source>
</evidence>
<feature type="transmembrane region" description="Helical" evidence="1">
    <location>
        <begin position="65"/>
        <end position="86"/>
    </location>
</feature>
<reference evidence="2 3" key="1">
    <citation type="submission" date="2020-01" db="EMBL/GenBank/DDBJ databases">
        <title>Ponticoccus aerotolerans gen. nov., sp. nov., an anaerobic bacterium and proposal of Ponticoccusceae fam. nov., Ponticoccusles ord. nov. and Ponticoccuse classis nov. in the phylum Kiritimatiellaeota.</title>
        <authorList>
            <person name="Zhou L.Y."/>
            <person name="Du Z.J."/>
        </authorList>
    </citation>
    <scope>NUCLEOTIDE SEQUENCE [LARGE SCALE GENOMIC DNA]</scope>
    <source>
        <strain evidence="2 3">S-5007</strain>
    </source>
</reference>
<protein>
    <submittedName>
        <fullName evidence="2">Uncharacterized protein</fullName>
    </submittedName>
</protein>
<name>A0A6P1M901_9BACT</name>
<dbReference type="RefSeq" id="WP_160629544.1">
    <property type="nucleotide sequence ID" value="NZ_CP047593.1"/>
</dbReference>
<keyword evidence="1" id="KW-0812">Transmembrane</keyword>
<sequence length="89" mass="10019">MDKMAKLYNAIQADTLEIPIWEVLIVLAIATICLLARGSKMGLLITYVFTFHMAFHFFQQHFSPVALIILGAFGAFILLIGLYEALTER</sequence>
<keyword evidence="1" id="KW-0472">Membrane</keyword>
<keyword evidence="3" id="KW-1185">Reference proteome</keyword>